<proteinExistence type="predicted"/>
<dbReference type="InterPro" id="IPR016181">
    <property type="entry name" value="Acyl_CoA_acyltransferase"/>
</dbReference>
<dbReference type="Proteomes" id="UP000306791">
    <property type="component" value="Unassembled WGS sequence"/>
</dbReference>
<accession>A0ABY2UD67</accession>
<evidence type="ECO:0000259" key="1">
    <source>
        <dbReference type="PROSITE" id="PS51186"/>
    </source>
</evidence>
<reference evidence="2 3" key="1">
    <citation type="submission" date="2019-05" db="EMBL/GenBank/DDBJ databases">
        <title>Microbulbifer harenosus sp. nov., an alginate-degrading bacterium isolated from coastal sand.</title>
        <authorList>
            <person name="Huang H."/>
            <person name="Mo K."/>
            <person name="Bao S."/>
        </authorList>
    </citation>
    <scope>NUCLEOTIDE SEQUENCE [LARGE SCALE GENOMIC DNA]</scope>
    <source>
        <strain evidence="2 3">HB161719</strain>
    </source>
</reference>
<dbReference type="EMBL" id="VANI01000022">
    <property type="protein sequence ID" value="TLM74326.1"/>
    <property type="molecule type" value="Genomic_DNA"/>
</dbReference>
<name>A0ABY2UD67_9GAMM</name>
<dbReference type="Gene3D" id="3.40.630.30">
    <property type="match status" value="1"/>
</dbReference>
<dbReference type="PROSITE" id="PS51186">
    <property type="entry name" value="GNAT"/>
    <property type="match status" value="1"/>
</dbReference>
<dbReference type="InterPro" id="IPR000182">
    <property type="entry name" value="GNAT_dom"/>
</dbReference>
<keyword evidence="3" id="KW-1185">Reference proteome</keyword>
<dbReference type="PANTHER" id="PTHR43792">
    <property type="entry name" value="GNAT FAMILY, PUTATIVE (AFU_ORTHOLOGUE AFUA_3G00765)-RELATED-RELATED"/>
    <property type="match status" value="1"/>
</dbReference>
<gene>
    <name evidence="2" type="ORF">FDY93_17855</name>
</gene>
<protein>
    <submittedName>
        <fullName evidence="2">GNAT family N-acetyltransferase</fullName>
    </submittedName>
</protein>
<organism evidence="2 3">
    <name type="scientific">Microbulbifer harenosus</name>
    <dbReference type="NCBI Taxonomy" id="2576840"/>
    <lineage>
        <taxon>Bacteria</taxon>
        <taxon>Pseudomonadati</taxon>
        <taxon>Pseudomonadota</taxon>
        <taxon>Gammaproteobacteria</taxon>
        <taxon>Cellvibrionales</taxon>
        <taxon>Microbulbiferaceae</taxon>
        <taxon>Microbulbifer</taxon>
    </lineage>
</organism>
<dbReference type="SUPFAM" id="SSF55729">
    <property type="entry name" value="Acyl-CoA N-acyltransferases (Nat)"/>
    <property type="match status" value="1"/>
</dbReference>
<comment type="caution">
    <text evidence="2">The sequence shown here is derived from an EMBL/GenBank/DDBJ whole genome shotgun (WGS) entry which is preliminary data.</text>
</comment>
<evidence type="ECO:0000313" key="3">
    <source>
        <dbReference type="Proteomes" id="UP000306791"/>
    </source>
</evidence>
<feature type="domain" description="N-acetyltransferase" evidence="1">
    <location>
        <begin position="23"/>
        <end position="177"/>
    </location>
</feature>
<sequence>MRIEPTTQRLQLRQWRDSDRTPFALMNADPAVMEFFPALLSRAESNAAIDRQIAHIEQHGWGFWAVETLEDQQFIGFVGIKNVTEDMPFAPSVEIGWRLSRRAWGKGYATEAARVCLQVGFEELGLNEIVSFTVPGNFRSRAVMEKLGMQQGENFLHPALPSGHPMQEHVLYRLTTTL</sequence>
<dbReference type="Pfam" id="PF13302">
    <property type="entry name" value="Acetyltransf_3"/>
    <property type="match status" value="1"/>
</dbReference>
<dbReference type="InterPro" id="IPR051531">
    <property type="entry name" value="N-acetyltransferase"/>
</dbReference>
<dbReference type="RefSeq" id="WP_138237111.1">
    <property type="nucleotide sequence ID" value="NZ_CP185860.1"/>
</dbReference>
<dbReference type="PANTHER" id="PTHR43792:SF1">
    <property type="entry name" value="N-ACETYLTRANSFERASE DOMAIN-CONTAINING PROTEIN"/>
    <property type="match status" value="1"/>
</dbReference>
<evidence type="ECO:0000313" key="2">
    <source>
        <dbReference type="EMBL" id="TLM74326.1"/>
    </source>
</evidence>